<dbReference type="Pfam" id="PF07885">
    <property type="entry name" value="Ion_trans_2"/>
    <property type="match status" value="2"/>
</dbReference>
<evidence type="ECO:0000256" key="9">
    <source>
        <dbReference type="ARBA" id="ARBA00023065"/>
    </source>
</evidence>
<keyword evidence="3 12" id="KW-0813">Transport</keyword>
<dbReference type="InterPro" id="IPR003092">
    <property type="entry name" value="2pore_dom_K_chnl_TASK"/>
</dbReference>
<organism evidence="15 16">
    <name type="scientific">Plectus sambesii</name>
    <dbReference type="NCBI Taxonomy" id="2011161"/>
    <lineage>
        <taxon>Eukaryota</taxon>
        <taxon>Metazoa</taxon>
        <taxon>Ecdysozoa</taxon>
        <taxon>Nematoda</taxon>
        <taxon>Chromadorea</taxon>
        <taxon>Plectida</taxon>
        <taxon>Plectina</taxon>
        <taxon>Plectoidea</taxon>
        <taxon>Plectidae</taxon>
        <taxon>Plectus</taxon>
    </lineage>
</organism>
<keyword evidence="15" id="KW-1185">Reference proteome</keyword>
<evidence type="ECO:0000256" key="12">
    <source>
        <dbReference type="RuleBase" id="RU003857"/>
    </source>
</evidence>
<evidence type="ECO:0000256" key="10">
    <source>
        <dbReference type="ARBA" id="ARBA00023136"/>
    </source>
</evidence>
<dbReference type="GO" id="GO:0015271">
    <property type="term" value="F:outward rectifier potassium channel activity"/>
    <property type="evidence" value="ECO:0007669"/>
    <property type="project" value="TreeGrafter"/>
</dbReference>
<dbReference type="GO" id="GO:0005886">
    <property type="term" value="C:plasma membrane"/>
    <property type="evidence" value="ECO:0007669"/>
    <property type="project" value="TreeGrafter"/>
</dbReference>
<comment type="subcellular location">
    <subcellularLocation>
        <location evidence="1">Membrane</location>
        <topology evidence="1">Multi-pass membrane protein</topology>
    </subcellularLocation>
</comment>
<evidence type="ECO:0000256" key="5">
    <source>
        <dbReference type="ARBA" id="ARBA00022692"/>
    </source>
</evidence>
<evidence type="ECO:0000256" key="13">
    <source>
        <dbReference type="SAM" id="Phobius"/>
    </source>
</evidence>
<evidence type="ECO:0000256" key="7">
    <source>
        <dbReference type="ARBA" id="ARBA00022958"/>
    </source>
</evidence>
<sequence length="424" mass="47942">MLLFMIRNCWNPAGTLQSIATIAVIVFILCGALVFQLLEDEELRAKKLREKLVFRGCMRSVLQSAASKLRNRHNSALANHLTTRCFDDSSPDWTFMNAVLFAFSIVTTIGFGHVLPKTFLGQVFCSFYSLIGIPLTMVAIANVGKHISNAILYCEQKFMRTLRQFCARRLKVTASESTEEQPSSRPSGQVLFTIFVAYILLGSALIASWESEMSYHIAVYFSLNSLLTIGFGDYWPKNAEMLFLTLTYLSVGLGITTIAMTLISEYLMKLHYYRRKLQNVRDIVIQLGPNNITVGRLLTFVAEPLGVEQEAIDTLNLDLIVEHETKTHARELWKEAYSDENLTEIAIRQRLIEDRKFPLEDINEDSGEDADSCVVDLTDEALTDEFEQMSKDNCVVNRQTCPSRSSLLIPYIDSSRSASRISDF</sequence>
<accession>A0A914XST2</accession>
<evidence type="ECO:0000256" key="6">
    <source>
        <dbReference type="ARBA" id="ARBA00022826"/>
    </source>
</evidence>
<dbReference type="AlphaFoldDB" id="A0A914XST2"/>
<comment type="similarity">
    <text evidence="2 12">Belongs to the two pore domain potassium channel (TC 1.A.1.8) family.</text>
</comment>
<keyword evidence="10 13" id="KW-0472">Membrane</keyword>
<dbReference type="Proteomes" id="UP000887566">
    <property type="component" value="Unplaced"/>
</dbReference>
<dbReference type="SUPFAM" id="SSF81324">
    <property type="entry name" value="Voltage-gated potassium channels"/>
    <property type="match status" value="2"/>
</dbReference>
<evidence type="ECO:0000256" key="4">
    <source>
        <dbReference type="ARBA" id="ARBA00022538"/>
    </source>
</evidence>
<dbReference type="PRINTS" id="PR01333">
    <property type="entry name" value="2POREKCHANEL"/>
</dbReference>
<dbReference type="WBParaSite" id="PSAMB.scaffold977size37721.g10147.t1">
    <property type="protein sequence ID" value="PSAMB.scaffold977size37721.g10147.t1"/>
    <property type="gene ID" value="PSAMB.scaffold977size37721.g10147"/>
</dbReference>
<evidence type="ECO:0000256" key="3">
    <source>
        <dbReference type="ARBA" id="ARBA00022448"/>
    </source>
</evidence>
<keyword evidence="11 12" id="KW-0407">Ion channel</keyword>
<evidence type="ECO:0000256" key="8">
    <source>
        <dbReference type="ARBA" id="ARBA00022989"/>
    </source>
</evidence>
<name>A0A914XST2_9BILA</name>
<keyword evidence="5 12" id="KW-0812">Transmembrane</keyword>
<feature type="domain" description="Potassium channel" evidence="14">
    <location>
        <begin position="87"/>
        <end position="147"/>
    </location>
</feature>
<keyword evidence="4" id="KW-0633">Potassium transport</keyword>
<dbReference type="PANTHER" id="PTHR11003:SF335">
    <property type="entry name" value="POTASSIUM CHANNEL DOMAIN-CONTAINING PROTEIN"/>
    <property type="match status" value="1"/>
</dbReference>
<evidence type="ECO:0000256" key="2">
    <source>
        <dbReference type="ARBA" id="ARBA00006666"/>
    </source>
</evidence>
<feature type="transmembrane region" description="Helical" evidence="13">
    <location>
        <begin position="190"/>
        <end position="209"/>
    </location>
</feature>
<feature type="transmembrane region" description="Helical" evidence="13">
    <location>
        <begin position="119"/>
        <end position="143"/>
    </location>
</feature>
<dbReference type="GO" id="GO:0030322">
    <property type="term" value="P:stabilization of membrane potential"/>
    <property type="evidence" value="ECO:0007669"/>
    <property type="project" value="TreeGrafter"/>
</dbReference>
<keyword evidence="6" id="KW-0631">Potassium channel</keyword>
<feature type="transmembrane region" description="Helical" evidence="13">
    <location>
        <begin position="242"/>
        <end position="263"/>
    </location>
</feature>
<reference evidence="16" key="1">
    <citation type="submission" date="2022-11" db="UniProtKB">
        <authorList>
            <consortium name="WormBaseParasite"/>
        </authorList>
    </citation>
    <scope>IDENTIFICATION</scope>
</reference>
<keyword evidence="8 13" id="KW-1133">Transmembrane helix</keyword>
<feature type="domain" description="Potassium channel" evidence="14">
    <location>
        <begin position="194"/>
        <end position="268"/>
    </location>
</feature>
<evidence type="ECO:0000259" key="14">
    <source>
        <dbReference type="Pfam" id="PF07885"/>
    </source>
</evidence>
<dbReference type="GO" id="GO:0022841">
    <property type="term" value="F:potassium ion leak channel activity"/>
    <property type="evidence" value="ECO:0007669"/>
    <property type="project" value="TreeGrafter"/>
</dbReference>
<dbReference type="InterPro" id="IPR013099">
    <property type="entry name" value="K_chnl_dom"/>
</dbReference>
<feature type="transmembrane region" description="Helical" evidence="13">
    <location>
        <begin position="20"/>
        <end position="38"/>
    </location>
</feature>
<protein>
    <submittedName>
        <fullName evidence="16">Potassium channel domain-containing protein</fullName>
    </submittedName>
</protein>
<dbReference type="InterPro" id="IPR003280">
    <property type="entry name" value="2pore_dom_K_chnl"/>
</dbReference>
<evidence type="ECO:0000256" key="1">
    <source>
        <dbReference type="ARBA" id="ARBA00004141"/>
    </source>
</evidence>
<proteinExistence type="inferred from homology"/>
<evidence type="ECO:0000313" key="15">
    <source>
        <dbReference type="Proteomes" id="UP000887566"/>
    </source>
</evidence>
<feature type="transmembrane region" description="Helical" evidence="13">
    <location>
        <begin position="215"/>
        <end position="235"/>
    </location>
</feature>
<dbReference type="PANTHER" id="PTHR11003">
    <property type="entry name" value="POTASSIUM CHANNEL, SUBFAMILY K"/>
    <property type="match status" value="1"/>
</dbReference>
<keyword evidence="7" id="KW-0630">Potassium</keyword>
<evidence type="ECO:0000313" key="16">
    <source>
        <dbReference type="WBParaSite" id="PSAMB.scaffold977size37721.g10147.t1"/>
    </source>
</evidence>
<evidence type="ECO:0000256" key="11">
    <source>
        <dbReference type="ARBA" id="ARBA00023303"/>
    </source>
</evidence>
<keyword evidence="9 12" id="KW-0406">Ion transport</keyword>
<feature type="transmembrane region" description="Helical" evidence="13">
    <location>
        <begin position="93"/>
        <end position="113"/>
    </location>
</feature>
<dbReference type="Gene3D" id="1.10.287.70">
    <property type="match status" value="1"/>
</dbReference>
<dbReference type="PRINTS" id="PR01095">
    <property type="entry name" value="TASKCHANNEL"/>
</dbReference>